<protein>
    <submittedName>
        <fullName evidence="1">Uncharacterized protein</fullName>
    </submittedName>
</protein>
<dbReference type="Proteomes" id="UP000817658">
    <property type="component" value="Chromosome 1"/>
</dbReference>
<dbReference type="AlphaFoldDB" id="Q5QN61"/>
<evidence type="ECO:0000313" key="1">
    <source>
        <dbReference type="EMBL" id="BAD73147.1"/>
    </source>
</evidence>
<dbReference type="EMBL" id="AP003104">
    <property type="protein sequence ID" value="BAD73147.1"/>
    <property type="molecule type" value="Genomic_DNA"/>
</dbReference>
<sequence length="71" mass="8042">MGSGEVRPARRRKNIARDLASEYTVKKDVEVSLPATLLERKLKEKLALSRTFDRPKQISASEGVMAEKKAW</sequence>
<gene>
    <name evidence="1" type="primary">OSJNBa0038J17.3</name>
</gene>
<reference evidence="1" key="1">
    <citation type="journal article" date="2002" name="Nature">
        <title>The genome sequence and structure of rice chromosome 1.</title>
        <authorList>
            <person name="Sasaki T."/>
            <person name="Matsumoto T."/>
            <person name="Yamamoto K."/>
            <person name="Sakata K."/>
            <person name="Baba T."/>
            <person name="Katayose Y."/>
            <person name="Wu J."/>
            <person name="Niimura Y."/>
            <person name="Cheng Z."/>
            <person name="Nagamura Y."/>
            <person name="Antonio B.A."/>
            <person name="Kanamori H."/>
            <person name="Hosokawa S."/>
            <person name="Masukawa M."/>
            <person name="Arikawa K."/>
            <person name="Chiden Y."/>
            <person name="Hayashi M."/>
            <person name="Okamoto M."/>
            <person name="Ando T."/>
            <person name="Aoki H."/>
            <person name="Arita K."/>
            <person name="Hamada M."/>
            <person name="Harada C."/>
            <person name="Hijishita S."/>
            <person name="Honda M."/>
            <person name="Ichikawa Y."/>
            <person name="Idonuma A."/>
            <person name="Iijima M."/>
            <person name="Ikeda M."/>
            <person name="Ikeno M."/>
            <person name="Itoh S."/>
            <person name="Itoh T."/>
            <person name="Itoh Y."/>
            <person name="Itoh Y."/>
            <person name="Iwabuchi A."/>
            <person name="Kamiya K."/>
            <person name="Karasawa W."/>
            <person name="Katagiri S."/>
            <person name="Kikuta A."/>
            <person name="Kobayashi N."/>
            <person name="Kono I."/>
            <person name="Machita K."/>
            <person name="Maehara T."/>
            <person name="Mizuno H."/>
            <person name="Mizubayashi T."/>
            <person name="Mukai Y."/>
            <person name="Nagasaki H."/>
            <person name="Nakashima M."/>
            <person name="Nakama Y."/>
            <person name="Nakamichi Y."/>
            <person name="Nakamura M."/>
            <person name="Namiki N."/>
            <person name="Negishi M."/>
            <person name="Ohta I."/>
            <person name="Ono N."/>
            <person name="Saji S."/>
            <person name="Sakai K."/>
            <person name="Shibata M."/>
            <person name="Shimokawa T."/>
            <person name="Shomura A."/>
            <person name="Song J."/>
            <person name="Takazaki Y."/>
            <person name="Terasawa K."/>
            <person name="Tsuji K."/>
            <person name="Waki K."/>
            <person name="Yamagata H."/>
            <person name="Yamane H."/>
            <person name="Yoshiki S."/>
            <person name="Yoshihara R."/>
            <person name="Yukawa K."/>
            <person name="Zhong H."/>
            <person name="Iwama H."/>
            <person name="Endo T."/>
            <person name="Ito H."/>
            <person name="Hahn J.H."/>
            <person name="Kim H.I."/>
            <person name="Eun M.Y."/>
            <person name="Yano M."/>
            <person name="Jiang J."/>
            <person name="Gojobori T."/>
        </authorList>
    </citation>
    <scope>NUCLEOTIDE SEQUENCE [LARGE SCALE GENOMIC DNA]</scope>
</reference>
<proteinExistence type="predicted"/>
<organism evidence="1">
    <name type="scientific">Oryza sativa subsp. japonica</name>
    <name type="common">Rice</name>
    <dbReference type="NCBI Taxonomy" id="39947"/>
    <lineage>
        <taxon>Eukaryota</taxon>
        <taxon>Viridiplantae</taxon>
        <taxon>Streptophyta</taxon>
        <taxon>Embryophyta</taxon>
        <taxon>Tracheophyta</taxon>
        <taxon>Spermatophyta</taxon>
        <taxon>Magnoliopsida</taxon>
        <taxon>Liliopsida</taxon>
        <taxon>Poales</taxon>
        <taxon>Poaceae</taxon>
        <taxon>BOP clade</taxon>
        <taxon>Oryzoideae</taxon>
        <taxon>Oryzeae</taxon>
        <taxon>Oryzinae</taxon>
        <taxon>Oryza</taxon>
        <taxon>Oryza sativa</taxon>
    </lineage>
</organism>
<name>Q5QN61_ORYSJ</name>
<accession>Q5QN61</accession>